<dbReference type="PANTHER" id="PTHR10806:SF6">
    <property type="entry name" value="SIGNAL PEPTIDASE COMPLEX CATALYTIC SUBUNIT SEC11"/>
    <property type="match status" value="1"/>
</dbReference>
<organism evidence="6 7">
    <name type="scientific">Natrialba swarupiae</name>
    <dbReference type="NCBI Taxonomy" id="2448032"/>
    <lineage>
        <taxon>Archaea</taxon>
        <taxon>Methanobacteriati</taxon>
        <taxon>Methanobacteriota</taxon>
        <taxon>Stenosarchaea group</taxon>
        <taxon>Halobacteria</taxon>
        <taxon>Halobacteriales</taxon>
        <taxon>Natrialbaceae</taxon>
        <taxon>Natrialba</taxon>
    </lineage>
</organism>
<evidence type="ECO:0000256" key="4">
    <source>
        <dbReference type="ARBA" id="ARBA00023136"/>
    </source>
</evidence>
<evidence type="ECO:0000256" key="5">
    <source>
        <dbReference type="SAM" id="Phobius"/>
    </source>
</evidence>
<evidence type="ECO:0000313" key="7">
    <source>
        <dbReference type="Proteomes" id="UP000324104"/>
    </source>
</evidence>
<feature type="transmembrane region" description="Helical" evidence="5">
    <location>
        <begin position="12"/>
        <end position="40"/>
    </location>
</feature>
<dbReference type="Proteomes" id="UP000324104">
    <property type="component" value="Unassembled WGS sequence"/>
</dbReference>
<evidence type="ECO:0000256" key="1">
    <source>
        <dbReference type="ARBA" id="ARBA00004370"/>
    </source>
</evidence>
<keyword evidence="2 5" id="KW-0812">Transmembrane</keyword>
<dbReference type="AlphaFoldDB" id="A0A5D5AN41"/>
<dbReference type="RefSeq" id="WP_149081054.1">
    <property type="nucleotide sequence ID" value="NZ_VTAW01000008.1"/>
</dbReference>
<feature type="transmembrane region" description="Helical" evidence="5">
    <location>
        <begin position="213"/>
        <end position="235"/>
    </location>
</feature>
<feature type="transmembrane region" description="Helical" evidence="5">
    <location>
        <begin position="173"/>
        <end position="192"/>
    </location>
</feature>
<dbReference type="EMBL" id="VTAW01000008">
    <property type="protein sequence ID" value="TYT62504.1"/>
    <property type="molecule type" value="Genomic_DNA"/>
</dbReference>
<evidence type="ECO:0000313" key="6">
    <source>
        <dbReference type="EMBL" id="TYT62504.1"/>
    </source>
</evidence>
<gene>
    <name evidence="6" type="ORF">FYC77_08415</name>
</gene>
<dbReference type="PANTHER" id="PTHR10806">
    <property type="entry name" value="SIGNAL PEPTIDASE COMPLEX CATALYTIC SUBUNIT SEC11"/>
    <property type="match status" value="1"/>
</dbReference>
<keyword evidence="4 5" id="KW-0472">Membrane</keyword>
<sequence length="392" mass="41166">MGNPQPLTGGTAVGRAAMVIAGLVLAALVAGHLLGVPILISYAESDSMEPTIDRGDGFVVIPDAVAAPVETGDVVVYEPQEIEGGELTTHRVVDETDHGYLTRGDANVVTDQDGAEPPVTDGQIAAKALQINGEVVTIPHLGTAVMGVQSGLETIQLELATTLGTGTLLGSEGLATLLLVFGLGVLALTAILESRASDRDRTRTRSRRGVFDARLAVFGMVVLLCLVSAGTMVAMSDTTEAGIVSAEFESDAPHVIPTGDTEEHTYEVRNDGVLPVTTIIEPASDGVAVDSDAQTLHRGDSVNETVAVTAPPETGYYLRSFAEYRYFAVLPTPVIAGLHAIHPWLAMGATTGVIVGAFVLPFAILLGTGTIRTRSRQRTDHKRGFVRRILRS</sequence>
<evidence type="ECO:0000256" key="2">
    <source>
        <dbReference type="ARBA" id="ARBA00022692"/>
    </source>
</evidence>
<reference evidence="6 7" key="1">
    <citation type="submission" date="2019-08" db="EMBL/GenBank/DDBJ databases">
        <title>Archaea genome.</title>
        <authorList>
            <person name="Kajale S."/>
            <person name="Shouche Y."/>
            <person name="Deshpande N."/>
            <person name="Sharma A."/>
        </authorList>
    </citation>
    <scope>NUCLEOTIDE SEQUENCE [LARGE SCALE GENOMIC DNA]</scope>
    <source>
        <strain evidence="6 7">ESP3B_9</strain>
    </source>
</reference>
<dbReference type="GO" id="GO:0008233">
    <property type="term" value="F:peptidase activity"/>
    <property type="evidence" value="ECO:0007669"/>
    <property type="project" value="InterPro"/>
</dbReference>
<dbReference type="InterPro" id="IPR036286">
    <property type="entry name" value="LexA/Signal_pep-like_sf"/>
</dbReference>
<feature type="transmembrane region" description="Helical" evidence="5">
    <location>
        <begin position="344"/>
        <end position="368"/>
    </location>
</feature>
<dbReference type="GO" id="GO:0006465">
    <property type="term" value="P:signal peptide processing"/>
    <property type="evidence" value="ECO:0007669"/>
    <property type="project" value="InterPro"/>
</dbReference>
<name>A0A5D5AN41_9EURY</name>
<dbReference type="SUPFAM" id="SSF51306">
    <property type="entry name" value="LexA/Signal peptidase"/>
    <property type="match status" value="1"/>
</dbReference>
<proteinExistence type="predicted"/>
<dbReference type="GO" id="GO:0016020">
    <property type="term" value="C:membrane"/>
    <property type="evidence" value="ECO:0007669"/>
    <property type="project" value="UniProtKB-SubCell"/>
</dbReference>
<keyword evidence="3 5" id="KW-1133">Transmembrane helix</keyword>
<accession>A0A5D5AN41</accession>
<comment type="subcellular location">
    <subcellularLocation>
        <location evidence="1">Membrane</location>
    </subcellularLocation>
</comment>
<protein>
    <submittedName>
        <fullName evidence="6">S26 family signal peptidase</fullName>
    </submittedName>
</protein>
<keyword evidence="7" id="KW-1185">Reference proteome</keyword>
<dbReference type="InterPro" id="IPR001733">
    <property type="entry name" value="Peptidase_S26B"/>
</dbReference>
<dbReference type="CDD" id="cd06462">
    <property type="entry name" value="Peptidase_S24_S26"/>
    <property type="match status" value="1"/>
</dbReference>
<evidence type="ECO:0000256" key="3">
    <source>
        <dbReference type="ARBA" id="ARBA00022989"/>
    </source>
</evidence>
<comment type="caution">
    <text evidence="6">The sequence shown here is derived from an EMBL/GenBank/DDBJ whole genome shotgun (WGS) entry which is preliminary data.</text>
</comment>